<proteinExistence type="predicted"/>
<dbReference type="Pfam" id="PF00534">
    <property type="entry name" value="Glycos_transf_1"/>
    <property type="match status" value="1"/>
</dbReference>
<dbReference type="InterPro" id="IPR050194">
    <property type="entry name" value="Glycosyltransferase_grp1"/>
</dbReference>
<gene>
    <name evidence="3" type="primary">wbpZ</name>
    <name evidence="3" type="ORF">GCM10010971_12470</name>
</gene>
<dbReference type="SUPFAM" id="SSF53756">
    <property type="entry name" value="UDP-Glycosyltransferase/glycogen phosphorylase"/>
    <property type="match status" value="1"/>
</dbReference>
<dbReference type="RefSeq" id="WP_188690551.1">
    <property type="nucleotide sequence ID" value="NZ_BMLY01000002.1"/>
</dbReference>
<name>A0ABQ2PJE0_9NEIS</name>
<dbReference type="PANTHER" id="PTHR45947">
    <property type="entry name" value="SULFOQUINOVOSYL TRANSFERASE SQD2"/>
    <property type="match status" value="1"/>
</dbReference>
<evidence type="ECO:0000313" key="4">
    <source>
        <dbReference type="Proteomes" id="UP000621859"/>
    </source>
</evidence>
<evidence type="ECO:0000259" key="2">
    <source>
        <dbReference type="Pfam" id="PF13439"/>
    </source>
</evidence>
<dbReference type="Pfam" id="PF13439">
    <property type="entry name" value="Glyco_transf_4"/>
    <property type="match status" value="1"/>
</dbReference>
<dbReference type="InterPro" id="IPR001296">
    <property type="entry name" value="Glyco_trans_1"/>
</dbReference>
<dbReference type="Proteomes" id="UP000621859">
    <property type="component" value="Unassembled WGS sequence"/>
</dbReference>
<dbReference type="EMBL" id="BMLY01000002">
    <property type="protein sequence ID" value="GGP25428.1"/>
    <property type="molecule type" value="Genomic_DNA"/>
</dbReference>
<comment type="caution">
    <text evidence="3">The sequence shown here is derived from an EMBL/GenBank/DDBJ whole genome shotgun (WGS) entry which is preliminary data.</text>
</comment>
<accession>A0ABQ2PJE0</accession>
<dbReference type="InterPro" id="IPR028098">
    <property type="entry name" value="Glyco_trans_4-like_N"/>
</dbReference>
<organism evidence="3 4">
    <name type="scientific">Silvimonas amylolytica</name>
    <dbReference type="NCBI Taxonomy" id="449663"/>
    <lineage>
        <taxon>Bacteria</taxon>
        <taxon>Pseudomonadati</taxon>
        <taxon>Pseudomonadota</taxon>
        <taxon>Betaproteobacteria</taxon>
        <taxon>Neisseriales</taxon>
        <taxon>Chitinibacteraceae</taxon>
        <taxon>Silvimonas</taxon>
    </lineage>
</organism>
<evidence type="ECO:0000259" key="1">
    <source>
        <dbReference type="Pfam" id="PF00534"/>
    </source>
</evidence>
<reference evidence="4" key="1">
    <citation type="journal article" date="2019" name="Int. J. Syst. Evol. Microbiol.">
        <title>The Global Catalogue of Microorganisms (GCM) 10K type strain sequencing project: providing services to taxonomists for standard genome sequencing and annotation.</title>
        <authorList>
            <consortium name="The Broad Institute Genomics Platform"/>
            <consortium name="The Broad Institute Genome Sequencing Center for Infectious Disease"/>
            <person name="Wu L."/>
            <person name="Ma J."/>
        </authorList>
    </citation>
    <scope>NUCLEOTIDE SEQUENCE [LARGE SCALE GENOMIC DNA]</scope>
    <source>
        <strain evidence="4">CGMCC 1.8860</strain>
    </source>
</reference>
<protein>
    <submittedName>
        <fullName evidence="3">Glycosyltransferase WbpZ</fullName>
    </submittedName>
</protein>
<feature type="domain" description="Glycosyltransferase subfamily 4-like N-terminal" evidence="2">
    <location>
        <begin position="15"/>
        <end position="175"/>
    </location>
</feature>
<sequence length="374" mass="41189">MKVLHVYKTYYPDTVGGIEQVIRGLAMGGRGHGVTAEVLVLSAAVKQPETLVIDEVTVHRYPTTIDLASTPFSIQEARDFGRFIAPYDLLHYHFPWPFGDVLHALAGHRKPSVVTYHSDIVKQKWLKKAYSPLMTWFLGHVDAIAPTSPGYLASSADLEPFREKCTVIPLGLDPASHPAPDAHAIAAYRDRFGARYFAFVGVFRYYKGLQYLIEAAANVAENIVLMGDGPLRKEYEAEAARRGLTNLHFMGLVDEQVKMDIMAGAHAFVFPSHLRSEAFGLGLAEAAMMGKPMISCDINTGTSFINLHGETGLVIPPADPVALAQAMNALAGDVELARQQGEAARVRFMQMFSLEQMVTAYAALYRHVLDRRKG</sequence>
<dbReference type="PANTHER" id="PTHR45947:SF3">
    <property type="entry name" value="SULFOQUINOVOSYL TRANSFERASE SQD2"/>
    <property type="match status" value="1"/>
</dbReference>
<dbReference type="Gene3D" id="3.40.50.2000">
    <property type="entry name" value="Glycogen Phosphorylase B"/>
    <property type="match status" value="2"/>
</dbReference>
<evidence type="ECO:0000313" key="3">
    <source>
        <dbReference type="EMBL" id="GGP25428.1"/>
    </source>
</evidence>
<keyword evidence="4" id="KW-1185">Reference proteome</keyword>
<feature type="domain" description="Glycosyl transferase family 1" evidence="1">
    <location>
        <begin position="195"/>
        <end position="345"/>
    </location>
</feature>